<keyword evidence="11" id="KW-1185">Reference proteome</keyword>
<dbReference type="Gene3D" id="1.10.1200.10">
    <property type="entry name" value="ACP-like"/>
    <property type="match status" value="1"/>
</dbReference>
<dbReference type="CDD" id="cd00833">
    <property type="entry name" value="PKS"/>
    <property type="match status" value="1"/>
</dbReference>
<accession>A0AAN7YPN0</accession>
<feature type="region of interest" description="N-terminal hotdog fold" evidence="6">
    <location>
        <begin position="924"/>
        <end position="1045"/>
    </location>
</feature>
<evidence type="ECO:0000256" key="4">
    <source>
        <dbReference type="ARBA" id="ARBA00022679"/>
    </source>
</evidence>
<sequence>MKCEDIAIIGIGFRLPSGEEKANNDSPSKLWNNLLNGFNGVVKTTDRWSDNFSKLGEITNGYAGLLPYDELKSFDPLFFGISPSEASTIDPQQRLLLKCTWEAFEDAGIDPMKLRASNTSVFVGCSSSEYRESNVNQNEQYLNIFGTYAHGTANRISYCFDLRGESMTVDTACSSSGVAVTLGRQSILSGNSDLSIIGGVNLVIDTANIKAFSYLNMLSKTGVCRPFDKDANGLVRAEGIGIVLLKKLTSAIKDGDKIYCILKGASSNVDGFGLEDKSNFYAPSSLSQATNIRLALESCNLKPKDIDYFECHGTGTPTGDPIETKGISMVFNDGTRSKENPLIIGSIKCSIGHTEAASGVISLIKCCLILKNKSLVPNINYSNPNPNIKFDEWNLKVITKPIPFSMLNKKSISIALNNFGVTGSNCCLVLSEFNKEATTNQNPNNNNSNNNKNKQYLIPFAANSIKSLEDYQQLLISKEMDVEFSKFVQIQILKKSRSLYQRSVIIASDWDQFKSKRPATYIKTSNSKSANISIIRKKPITVFVFSGQGSQYNTMALELYNNEPIFKQSMDLLDQGLSKYYGYSVLDKLRKSDSKSVHEPTIAHPSVSMFNISLFELYKHWGIEATYIVGHSLGEISAAYCSGMITLDTLCYIVYHRSIALIKTHGNGRMLSININEHQFKSNYSSKYPDIEIACYNSPTSIVIGGNEQKLNEIASDLNEKGEFSAMLGSLTAFHTSSQSATKDILVNLTIESKSADTYFFSTVTTDLFNIKTNPFDSKYVYDNILKPVKFSQTISNIYKHIESNQLGATDVVFIEIAPHPTLSYYLKQMVPKPNDSIGLKVSVYSALHKKKNDMEEIQKTISQLYCDNGYDINFISQFDDKDIDIIDCKNQNELLLPNYQWDDQKYWKVDIARSNYYNNGPAIDILGNINNNSTNTKSYEAHIDIKRKPFQYLKGHMVKGKYYFPGTGYLDNLLKIYPHQDLTVDSLDFLSPLIFVEGVNQCLQTNIYQTSTNEFNLDFHYKNQKTNQWVKSSTGTFQLTNHGSGCGFEKHSVQDIIDNHCNLTRIQTSGELYSLIKLKTGLQYTDSFKGVKKCYLGNNCSLSEISLELPIDLPDQKSFFNASILDACSHGLLLLVEDQSQLVFQKFEGLKYYASNVPVDRNQYSCIYVFTVLNTIQDDPDSFSASITIMLPDGTVLIDIENAISKSLVPVKDSLKIEYPVNELFSPYLQPLDSQIIPISTLKNLSKEEDQLKFDIIEHSIKPLLNQKTGFKIMDYDNNGDHKSTEFILSCIDKLLNDIQLFEIEIEYTIFSVNINDLKEKFSSINEKLSIVYRTSLIEKPSNYDLIVLSHIDEREINNTIDKIYKVLSPNGQLLVFSNNQDEKEKKTNLLSNYSFKEIQSINEKEFLLLQAQKESTLSFKLPTTLSYDKVIVYCSDNNKNSNIFNKSFDDQKGNEIIRISSIQEFKKLIESSKITDQTLIYFTKSIDQLEADNFKIVTYEYIQINQQLISNNLKCKHVLISLNSTCENFLSASVLGSKRYFEEYNQLQLFSLDFDQVSIENKNINSMIQVLIDENKYIQKEFIIRENKVYYERVKKETNLKKRFKSNSFEENESLMATLSPNFDYELKSKSKNLNRDEILVKINAIGLNYYNDNKIGEFSGIVEKIGTNNSEYQIGDQVFGIGYNTTSSHIVVNSNWVHKKPSNISHVEASAIPFSYLESLYSIYTVGGLKENETILVHSGSLSALNILKWKGHKSYIFVTVDSDEKKQYINDRYGSFVTGVFSSNSKEFIQQIKLKLKELGSNKQGVDLILNTLTSDYIDSNFKCLNKNGKYIDLSKNQNDYVKTKSFKSNATYQISDIISFGDYMIKSLLSLISNGIQNRELSILPTMDFSNTNTSKAIEMSEKTNKQIKTTVIENNTDILSELIKIHSEQSNYSILKSEYHIQESCLGKNILVTGQSGIVLEILKWIVRYSRNVENIIIFSKSSMKWELEYLINKNKHIKFNFKSVDISKKDNVENAIDQVLNDNPAINNIDSIFHYAFIQVTSDVMNINLDQLNVSHDAKTFGAINLHNESIRRNWKLTNFVMASSMATLAGSPQQCTYVSACSVLDSLSRYRKSIGLPSICSYYGSIKSGLVLRNESIAVALEGQGYNTVSMNKILGSLDLQIQNQKDSSNLIVSSFNFNSFKNNPHHSISVKFEHQINETISKLSINTDKNDEFGVGELIVSKISELLSLEETKLNLDIGLVDYGADSLLNGQLKNWIEKEIGQNLITIQQLQKNTINSLIQHIKKNLEKK</sequence>
<dbReference type="Gene3D" id="3.40.47.10">
    <property type="match status" value="1"/>
</dbReference>
<dbReference type="InterPro" id="IPR018201">
    <property type="entry name" value="Ketoacyl_synth_AS"/>
</dbReference>
<comment type="caution">
    <text evidence="10">The sequence shown here is derived from an EMBL/GenBank/DDBJ whole genome shotgun (WGS) entry which is preliminary data.</text>
</comment>
<dbReference type="InterPro" id="IPR013968">
    <property type="entry name" value="PKS_KR"/>
</dbReference>
<dbReference type="Pfam" id="PF00109">
    <property type="entry name" value="ketoacyl-synt"/>
    <property type="match status" value="1"/>
</dbReference>
<keyword evidence="3" id="KW-0597">Phosphoprotein</keyword>
<dbReference type="GO" id="GO:0016491">
    <property type="term" value="F:oxidoreductase activity"/>
    <property type="evidence" value="ECO:0007669"/>
    <property type="project" value="InterPro"/>
</dbReference>
<dbReference type="SMART" id="SM00825">
    <property type="entry name" value="PKS_KS"/>
    <property type="match status" value="1"/>
</dbReference>
<dbReference type="EMBL" id="JAVFKY010000006">
    <property type="protein sequence ID" value="KAK5575031.1"/>
    <property type="molecule type" value="Genomic_DNA"/>
</dbReference>
<dbReference type="InterPro" id="IPR016035">
    <property type="entry name" value="Acyl_Trfase/lysoPLipase"/>
</dbReference>
<dbReference type="InterPro" id="IPR042104">
    <property type="entry name" value="PKS_dehydratase_sf"/>
</dbReference>
<dbReference type="InterPro" id="IPR014031">
    <property type="entry name" value="Ketoacyl_synth_C"/>
</dbReference>
<dbReference type="SMART" id="SM00827">
    <property type="entry name" value="PKS_AT"/>
    <property type="match status" value="1"/>
</dbReference>
<evidence type="ECO:0000256" key="6">
    <source>
        <dbReference type="PROSITE-ProRule" id="PRU01363"/>
    </source>
</evidence>
<feature type="region of interest" description="C-terminal hotdog fold" evidence="6">
    <location>
        <begin position="1063"/>
        <end position="1215"/>
    </location>
</feature>
<dbReference type="SUPFAM" id="SSF53901">
    <property type="entry name" value="Thiolase-like"/>
    <property type="match status" value="1"/>
</dbReference>
<dbReference type="SMART" id="SM00829">
    <property type="entry name" value="PKS_ER"/>
    <property type="match status" value="1"/>
</dbReference>
<dbReference type="SUPFAM" id="SSF47336">
    <property type="entry name" value="ACP-like"/>
    <property type="match status" value="1"/>
</dbReference>
<dbReference type="InterPro" id="IPR057326">
    <property type="entry name" value="KR_dom"/>
</dbReference>
<dbReference type="InterPro" id="IPR049900">
    <property type="entry name" value="PKS_mFAS_DH"/>
</dbReference>
<evidence type="ECO:0000259" key="8">
    <source>
        <dbReference type="PROSITE" id="PS52004"/>
    </source>
</evidence>
<dbReference type="InterPro" id="IPR001227">
    <property type="entry name" value="Ac_transferase_dom_sf"/>
</dbReference>
<organism evidence="10 11">
    <name type="scientific">Dictyostelium firmibasis</name>
    <dbReference type="NCBI Taxonomy" id="79012"/>
    <lineage>
        <taxon>Eukaryota</taxon>
        <taxon>Amoebozoa</taxon>
        <taxon>Evosea</taxon>
        <taxon>Eumycetozoa</taxon>
        <taxon>Dictyostelia</taxon>
        <taxon>Dictyosteliales</taxon>
        <taxon>Dictyosteliaceae</taxon>
        <taxon>Dictyostelium</taxon>
    </lineage>
</organism>
<evidence type="ECO:0000259" key="9">
    <source>
        <dbReference type="PROSITE" id="PS52019"/>
    </source>
</evidence>
<gene>
    <name evidence="10" type="ORF">RB653_010286</name>
</gene>
<dbReference type="GO" id="GO:0004315">
    <property type="term" value="F:3-oxoacyl-[acyl-carrier-protein] synthase activity"/>
    <property type="evidence" value="ECO:0007669"/>
    <property type="project" value="InterPro"/>
</dbReference>
<dbReference type="SUPFAM" id="SSF55048">
    <property type="entry name" value="Probable ACP-binding domain of malonyl-CoA ACP transacylase"/>
    <property type="match status" value="1"/>
</dbReference>
<feature type="domain" description="Carrier" evidence="7">
    <location>
        <begin position="2219"/>
        <end position="2296"/>
    </location>
</feature>
<dbReference type="PROSITE" id="PS52019">
    <property type="entry name" value="PKS_MFAS_DH"/>
    <property type="match status" value="1"/>
</dbReference>
<feature type="domain" description="PKS/mFAS DH" evidence="9">
    <location>
        <begin position="924"/>
        <end position="1215"/>
    </location>
</feature>
<evidence type="ECO:0000313" key="11">
    <source>
        <dbReference type="Proteomes" id="UP001344447"/>
    </source>
</evidence>
<evidence type="ECO:0000256" key="2">
    <source>
        <dbReference type="ARBA" id="ARBA00022450"/>
    </source>
</evidence>
<feature type="active site" description="Proton acceptor; for dehydratase activity" evidence="6">
    <location>
        <position position="957"/>
    </location>
</feature>
<dbReference type="Gene3D" id="3.40.50.150">
    <property type="entry name" value="Vaccinia Virus protein VP39"/>
    <property type="match status" value="1"/>
</dbReference>
<evidence type="ECO:0000259" key="7">
    <source>
        <dbReference type="PROSITE" id="PS50075"/>
    </source>
</evidence>
<reference evidence="10 11" key="1">
    <citation type="submission" date="2023-11" db="EMBL/GenBank/DDBJ databases">
        <title>Dfirmibasis_genome.</title>
        <authorList>
            <person name="Edelbroek B."/>
            <person name="Kjellin J."/>
            <person name="Jerlstrom-Hultqvist J."/>
            <person name="Soderbom F."/>
        </authorList>
    </citation>
    <scope>NUCLEOTIDE SEQUENCE [LARGE SCALE GENOMIC DNA]</scope>
    <source>
        <strain evidence="10 11">TNS-C-14</strain>
    </source>
</reference>
<dbReference type="PROSITE" id="PS00606">
    <property type="entry name" value="KS3_1"/>
    <property type="match status" value="1"/>
</dbReference>
<dbReference type="InterPro" id="IPR009081">
    <property type="entry name" value="PP-bd_ACP"/>
</dbReference>
<comment type="cofactor">
    <cofactor evidence="1">
        <name>pantetheine 4'-phosphate</name>
        <dbReference type="ChEBI" id="CHEBI:47942"/>
    </cofactor>
</comment>
<protein>
    <submittedName>
        <fullName evidence="10">Uncharacterized protein</fullName>
    </submittedName>
</protein>
<dbReference type="PANTHER" id="PTHR45681:SF4">
    <property type="entry name" value="BETA-KETOACYL SYNTHASE FAMILY PROTEIN-RELATED"/>
    <property type="match status" value="1"/>
</dbReference>
<dbReference type="Pfam" id="PF14765">
    <property type="entry name" value="PS-DH"/>
    <property type="match status" value="1"/>
</dbReference>
<dbReference type="InterPro" id="IPR029063">
    <property type="entry name" value="SAM-dependent_MTases_sf"/>
</dbReference>
<dbReference type="InterPro" id="IPR020841">
    <property type="entry name" value="PKS_Beta-ketoAc_synthase_dom"/>
</dbReference>
<dbReference type="SMART" id="SM00822">
    <property type="entry name" value="PKS_KR"/>
    <property type="match status" value="1"/>
</dbReference>
<dbReference type="InterPro" id="IPR036736">
    <property type="entry name" value="ACP-like_sf"/>
</dbReference>
<feature type="domain" description="Ketosynthase family 3 (KS3)" evidence="8">
    <location>
        <begin position="3"/>
        <end position="432"/>
    </location>
</feature>
<comment type="function">
    <text evidence="5">Probable polyketide synthase.</text>
</comment>
<dbReference type="InterPro" id="IPR020843">
    <property type="entry name" value="ER"/>
</dbReference>
<dbReference type="CDD" id="cd08954">
    <property type="entry name" value="KR_1_FAS_SDR_x"/>
    <property type="match status" value="1"/>
</dbReference>
<dbReference type="Pfam" id="PF23297">
    <property type="entry name" value="ACP_SdgA_C"/>
    <property type="match status" value="1"/>
</dbReference>
<evidence type="ECO:0000256" key="5">
    <source>
        <dbReference type="ARBA" id="ARBA00037046"/>
    </source>
</evidence>
<dbReference type="PROSITE" id="PS52004">
    <property type="entry name" value="KS3_2"/>
    <property type="match status" value="1"/>
</dbReference>
<dbReference type="GO" id="GO:0006633">
    <property type="term" value="P:fatty acid biosynthetic process"/>
    <property type="evidence" value="ECO:0007669"/>
    <property type="project" value="InterPro"/>
</dbReference>
<dbReference type="InterPro" id="IPR036291">
    <property type="entry name" value="NAD(P)-bd_dom_sf"/>
</dbReference>
<dbReference type="InterPro" id="IPR016036">
    <property type="entry name" value="Malonyl_transacylase_ACP-bd"/>
</dbReference>
<proteinExistence type="predicted"/>
<dbReference type="InterPro" id="IPR014043">
    <property type="entry name" value="Acyl_transferase_dom"/>
</dbReference>
<dbReference type="Pfam" id="PF00698">
    <property type="entry name" value="Acyl_transf_1"/>
    <property type="match status" value="1"/>
</dbReference>
<dbReference type="SUPFAM" id="SSF50129">
    <property type="entry name" value="GroES-like"/>
    <property type="match status" value="1"/>
</dbReference>
<evidence type="ECO:0000256" key="1">
    <source>
        <dbReference type="ARBA" id="ARBA00001957"/>
    </source>
</evidence>
<dbReference type="PROSITE" id="PS50075">
    <property type="entry name" value="CARRIER"/>
    <property type="match status" value="1"/>
</dbReference>
<dbReference type="Proteomes" id="UP001344447">
    <property type="component" value="Unassembled WGS sequence"/>
</dbReference>
<dbReference type="Gene3D" id="3.90.180.10">
    <property type="entry name" value="Medium-chain alcohol dehydrogenases, catalytic domain"/>
    <property type="match status" value="1"/>
</dbReference>
<dbReference type="CDD" id="cd05195">
    <property type="entry name" value="enoyl_red"/>
    <property type="match status" value="1"/>
</dbReference>
<dbReference type="Gene3D" id="3.40.366.10">
    <property type="entry name" value="Malonyl-Coenzyme A Acyl Carrier Protein, domain 2"/>
    <property type="match status" value="1"/>
</dbReference>
<dbReference type="Gene3D" id="3.10.129.110">
    <property type="entry name" value="Polyketide synthase dehydratase"/>
    <property type="match status" value="1"/>
</dbReference>
<dbReference type="InterPro" id="IPR016039">
    <property type="entry name" value="Thiolase-like"/>
</dbReference>
<evidence type="ECO:0000256" key="3">
    <source>
        <dbReference type="ARBA" id="ARBA00022553"/>
    </source>
</evidence>
<dbReference type="InterPro" id="IPR050444">
    <property type="entry name" value="Polyketide_Synthase"/>
</dbReference>
<dbReference type="SUPFAM" id="SSF51735">
    <property type="entry name" value="NAD(P)-binding Rossmann-fold domains"/>
    <property type="match status" value="2"/>
</dbReference>
<dbReference type="Pfam" id="PF08659">
    <property type="entry name" value="KR"/>
    <property type="match status" value="1"/>
</dbReference>
<dbReference type="Gene3D" id="3.40.50.720">
    <property type="entry name" value="NAD(P)-binding Rossmann-like Domain"/>
    <property type="match status" value="2"/>
</dbReference>
<feature type="active site" description="Proton donor; for dehydratase activity" evidence="6">
    <location>
        <position position="1127"/>
    </location>
</feature>
<dbReference type="InterPro" id="IPR032821">
    <property type="entry name" value="PKS_assoc"/>
</dbReference>
<dbReference type="InterPro" id="IPR011032">
    <property type="entry name" value="GroES-like_sf"/>
</dbReference>
<name>A0AAN7YPN0_9MYCE</name>
<dbReference type="InterPro" id="IPR049551">
    <property type="entry name" value="PKS_DH_C"/>
</dbReference>
<keyword evidence="2" id="KW-0596">Phosphopantetheine</keyword>
<dbReference type="Pfam" id="PF02801">
    <property type="entry name" value="Ketoacyl-synt_C"/>
    <property type="match status" value="1"/>
</dbReference>
<keyword evidence="4" id="KW-0808">Transferase</keyword>
<evidence type="ECO:0000313" key="10">
    <source>
        <dbReference type="EMBL" id="KAK5575031.1"/>
    </source>
</evidence>
<dbReference type="Pfam" id="PF16197">
    <property type="entry name" value="KAsynt_C_assoc"/>
    <property type="match status" value="1"/>
</dbReference>
<dbReference type="PANTHER" id="PTHR45681">
    <property type="entry name" value="POLYKETIDE SYNTHASE 44-RELATED"/>
    <property type="match status" value="1"/>
</dbReference>
<dbReference type="SUPFAM" id="SSF52151">
    <property type="entry name" value="FabD/lysophospholipase-like"/>
    <property type="match status" value="1"/>
</dbReference>
<dbReference type="InterPro" id="IPR014030">
    <property type="entry name" value="Ketoacyl_synth_N"/>
</dbReference>